<sequence length="420" mass="43211">MTEDPACADHDRPTRPRFVVDVGGGEAPTVFDGRYEVGGLLGIGATAKVYRGYDRRLDREVAVKVFNHDAVEIEQRRRVREAGIHGSVDHPGVVALLDSGTDAGRMYLVMEFVAGENLAERLLGGPLSPARVTELATRLTDALAHLHACGITHRDLKPGNILLGASGPLVADFGIAQAPDLTRVTATGTVVGTAAYLAPEQVVGDPVGPPADVYALGLILLECLTGELEYPGTATETALARLSRSPRVPAGLPVELSTLIERMTAREPVARPSSAAVHAALTGEAPLTAPIAVPAWAPGSPPAAETAVVPWKFRTSKKTRVAAGTALALGAVALFVPLVLGGASSSEVPPPDAQPGTSSPVGVGAPPTITTTVHVAEQPLAPAGDTTPAHLAPPAAAGPPPEHAPKKDIHPGKGKGPQHR</sequence>
<evidence type="ECO:0000256" key="2">
    <source>
        <dbReference type="ARBA" id="ARBA00022527"/>
    </source>
</evidence>
<proteinExistence type="predicted"/>
<keyword evidence="6 7" id="KW-0067">ATP-binding</keyword>
<dbReference type="CDD" id="cd14014">
    <property type="entry name" value="STKc_PknB_like"/>
    <property type="match status" value="1"/>
</dbReference>
<dbReference type="InterPro" id="IPR017441">
    <property type="entry name" value="Protein_kinase_ATP_BS"/>
</dbReference>
<dbReference type="Gene3D" id="1.10.510.10">
    <property type="entry name" value="Transferase(Phosphotransferase) domain 1"/>
    <property type="match status" value="1"/>
</dbReference>
<reference evidence="11 12" key="1">
    <citation type="journal article" date="2015" name="Int. J. Syst. Evol. Microbiol.">
        <title>Amycolatopsis rhabdoformis sp. nov., an actinomycete isolated from a tropical forest soil.</title>
        <authorList>
            <person name="Souza W.R."/>
            <person name="Silva R.E."/>
            <person name="Goodfellow M."/>
            <person name="Busarakam K."/>
            <person name="Figueiro F.S."/>
            <person name="Ferreira D."/>
            <person name="Rodrigues-Filho E."/>
            <person name="Moraes L.A.B."/>
            <person name="Zucchi T.D."/>
        </authorList>
    </citation>
    <scope>NUCLEOTIDE SEQUENCE [LARGE SCALE GENOMIC DNA]</scope>
    <source>
        <strain evidence="11 12">NCIMB 14900</strain>
    </source>
</reference>
<keyword evidence="9" id="KW-0472">Membrane</keyword>
<dbReference type="InterPro" id="IPR000719">
    <property type="entry name" value="Prot_kinase_dom"/>
</dbReference>
<feature type="transmembrane region" description="Helical" evidence="9">
    <location>
        <begin position="321"/>
        <end position="340"/>
    </location>
</feature>
<evidence type="ECO:0000256" key="8">
    <source>
        <dbReference type="SAM" id="MobiDB-lite"/>
    </source>
</evidence>
<accession>A0ABZ1IJM1</accession>
<dbReference type="Proteomes" id="UP001330812">
    <property type="component" value="Chromosome"/>
</dbReference>
<feature type="region of interest" description="Disordered" evidence="8">
    <location>
        <begin position="344"/>
        <end position="420"/>
    </location>
</feature>
<dbReference type="SUPFAM" id="SSF56112">
    <property type="entry name" value="Protein kinase-like (PK-like)"/>
    <property type="match status" value="1"/>
</dbReference>
<evidence type="ECO:0000256" key="7">
    <source>
        <dbReference type="PROSITE-ProRule" id="PRU10141"/>
    </source>
</evidence>
<evidence type="ECO:0000256" key="4">
    <source>
        <dbReference type="ARBA" id="ARBA00022741"/>
    </source>
</evidence>
<keyword evidence="4 7" id="KW-0547">Nucleotide-binding</keyword>
<feature type="domain" description="Protein kinase" evidence="10">
    <location>
        <begin position="35"/>
        <end position="281"/>
    </location>
</feature>
<dbReference type="PROSITE" id="PS50011">
    <property type="entry name" value="PROTEIN_KINASE_DOM"/>
    <property type="match status" value="1"/>
</dbReference>
<evidence type="ECO:0000256" key="6">
    <source>
        <dbReference type="ARBA" id="ARBA00022840"/>
    </source>
</evidence>
<dbReference type="EMBL" id="CP142149">
    <property type="protein sequence ID" value="WSE34664.1"/>
    <property type="molecule type" value="Genomic_DNA"/>
</dbReference>
<feature type="binding site" evidence="7">
    <location>
        <position position="64"/>
    </location>
    <ligand>
        <name>ATP</name>
        <dbReference type="ChEBI" id="CHEBI:30616"/>
    </ligand>
</feature>
<keyword evidence="12" id="KW-1185">Reference proteome</keyword>
<dbReference type="PANTHER" id="PTHR43289">
    <property type="entry name" value="MITOGEN-ACTIVATED PROTEIN KINASE KINASE KINASE 20-RELATED"/>
    <property type="match status" value="1"/>
</dbReference>
<dbReference type="EC" id="2.7.11.1" evidence="1"/>
<keyword evidence="9" id="KW-0812">Transmembrane</keyword>
<organism evidence="11 12">
    <name type="scientific">Amycolatopsis rhabdoformis</name>
    <dbReference type="NCBI Taxonomy" id="1448059"/>
    <lineage>
        <taxon>Bacteria</taxon>
        <taxon>Bacillati</taxon>
        <taxon>Actinomycetota</taxon>
        <taxon>Actinomycetes</taxon>
        <taxon>Pseudonocardiales</taxon>
        <taxon>Pseudonocardiaceae</taxon>
        <taxon>Amycolatopsis</taxon>
    </lineage>
</organism>
<name>A0ABZ1IJM1_9PSEU</name>
<gene>
    <name evidence="11" type="ORF">VSH64_21720</name>
</gene>
<evidence type="ECO:0000313" key="11">
    <source>
        <dbReference type="EMBL" id="WSE34664.1"/>
    </source>
</evidence>
<dbReference type="PROSITE" id="PS00107">
    <property type="entry name" value="PROTEIN_KINASE_ATP"/>
    <property type="match status" value="1"/>
</dbReference>
<keyword evidence="3" id="KW-0808">Transferase</keyword>
<dbReference type="GO" id="GO:0016301">
    <property type="term" value="F:kinase activity"/>
    <property type="evidence" value="ECO:0007669"/>
    <property type="project" value="UniProtKB-KW"/>
</dbReference>
<dbReference type="SMART" id="SM00220">
    <property type="entry name" value="S_TKc"/>
    <property type="match status" value="1"/>
</dbReference>
<protein>
    <recommendedName>
        <fullName evidence="1">non-specific serine/threonine protein kinase</fullName>
        <ecNumber evidence="1">2.7.11.1</ecNumber>
    </recommendedName>
</protein>
<evidence type="ECO:0000256" key="9">
    <source>
        <dbReference type="SAM" id="Phobius"/>
    </source>
</evidence>
<dbReference type="PROSITE" id="PS00108">
    <property type="entry name" value="PROTEIN_KINASE_ST"/>
    <property type="match status" value="1"/>
</dbReference>
<keyword evidence="9" id="KW-1133">Transmembrane helix</keyword>
<evidence type="ECO:0000256" key="1">
    <source>
        <dbReference type="ARBA" id="ARBA00012513"/>
    </source>
</evidence>
<evidence type="ECO:0000259" key="10">
    <source>
        <dbReference type="PROSITE" id="PS50011"/>
    </source>
</evidence>
<dbReference type="InterPro" id="IPR008271">
    <property type="entry name" value="Ser/Thr_kinase_AS"/>
</dbReference>
<dbReference type="PANTHER" id="PTHR43289:SF6">
    <property type="entry name" value="SERINE_THREONINE-PROTEIN KINASE NEKL-3"/>
    <property type="match status" value="1"/>
</dbReference>
<dbReference type="InterPro" id="IPR011009">
    <property type="entry name" value="Kinase-like_dom_sf"/>
</dbReference>
<dbReference type="Pfam" id="PF00069">
    <property type="entry name" value="Pkinase"/>
    <property type="match status" value="1"/>
</dbReference>
<keyword evidence="5 11" id="KW-0418">Kinase</keyword>
<evidence type="ECO:0000313" key="12">
    <source>
        <dbReference type="Proteomes" id="UP001330812"/>
    </source>
</evidence>
<dbReference type="Gene3D" id="3.30.200.20">
    <property type="entry name" value="Phosphorylase Kinase, domain 1"/>
    <property type="match status" value="1"/>
</dbReference>
<evidence type="ECO:0000256" key="3">
    <source>
        <dbReference type="ARBA" id="ARBA00022679"/>
    </source>
</evidence>
<keyword evidence="2" id="KW-0723">Serine/threonine-protein kinase</keyword>
<dbReference type="RefSeq" id="WP_326837472.1">
    <property type="nucleotide sequence ID" value="NZ_CP142149.1"/>
</dbReference>
<evidence type="ECO:0000256" key="5">
    <source>
        <dbReference type="ARBA" id="ARBA00022777"/>
    </source>
</evidence>